<name>U2QT72_9FIRM</name>
<feature type="domain" description="Aminoacyl-transfer RNA synthetases class-II family profile" evidence="8">
    <location>
        <begin position="138"/>
        <end position="447"/>
    </location>
</feature>
<comment type="subunit">
    <text evidence="7">Homodimer.</text>
</comment>
<dbReference type="Gene3D" id="3.30.930.10">
    <property type="entry name" value="Bira Bifunctional Protein, Domain 2"/>
    <property type="match status" value="1"/>
</dbReference>
<dbReference type="InterPro" id="IPR045864">
    <property type="entry name" value="aa-tRNA-synth_II/BPL/LPL"/>
</dbReference>
<dbReference type="AlphaFoldDB" id="U2QT72"/>
<dbReference type="EC" id="6.1.1.22" evidence="7"/>
<keyword evidence="7" id="KW-0963">Cytoplasm</keyword>
<dbReference type="PRINTS" id="PR01042">
    <property type="entry name" value="TRNASYNTHASP"/>
</dbReference>
<dbReference type="InterPro" id="IPR004522">
    <property type="entry name" value="Asn-tRNA-ligase"/>
</dbReference>
<keyword evidence="2 7" id="KW-0436">Ligase</keyword>
<dbReference type="Pfam" id="PF01336">
    <property type="entry name" value="tRNA_anti-codon"/>
    <property type="match status" value="1"/>
</dbReference>
<evidence type="ECO:0000256" key="5">
    <source>
        <dbReference type="ARBA" id="ARBA00022917"/>
    </source>
</evidence>
<dbReference type="SUPFAM" id="SSF55681">
    <property type="entry name" value="Class II aaRS and biotin synthetases"/>
    <property type="match status" value="1"/>
</dbReference>
<keyword evidence="4 7" id="KW-0067">ATP-binding</keyword>
<dbReference type="Pfam" id="PF00152">
    <property type="entry name" value="tRNA-synt_2"/>
    <property type="match status" value="1"/>
</dbReference>
<evidence type="ECO:0000256" key="3">
    <source>
        <dbReference type="ARBA" id="ARBA00022741"/>
    </source>
</evidence>
<evidence type="ECO:0000256" key="1">
    <source>
        <dbReference type="ARBA" id="ARBA00008226"/>
    </source>
</evidence>
<dbReference type="InterPro" id="IPR006195">
    <property type="entry name" value="aa-tRNA-synth_II"/>
</dbReference>
<dbReference type="GO" id="GO:0140096">
    <property type="term" value="F:catalytic activity, acting on a protein"/>
    <property type="evidence" value="ECO:0007669"/>
    <property type="project" value="UniProtKB-ARBA"/>
</dbReference>
<keyword evidence="6 7" id="KW-0030">Aminoacyl-tRNA synthetase</keyword>
<comment type="caution">
    <text evidence="9">The sequence shown here is derived from an EMBL/GenBank/DDBJ whole genome shotgun (WGS) entry which is preliminary data.</text>
</comment>
<dbReference type="FunFam" id="3.30.930.10:FF:000016">
    <property type="entry name" value="Asparagine--tRNA ligase"/>
    <property type="match status" value="1"/>
</dbReference>
<dbReference type="InterPro" id="IPR002312">
    <property type="entry name" value="Asp/Asn-tRNA-synth_IIb"/>
</dbReference>
<dbReference type="GO" id="GO:0004816">
    <property type="term" value="F:asparagine-tRNA ligase activity"/>
    <property type="evidence" value="ECO:0007669"/>
    <property type="project" value="UniProtKB-UniRule"/>
</dbReference>
<dbReference type="GO" id="GO:0005737">
    <property type="term" value="C:cytoplasm"/>
    <property type="evidence" value="ECO:0007669"/>
    <property type="project" value="UniProtKB-SubCell"/>
</dbReference>
<dbReference type="InterPro" id="IPR012340">
    <property type="entry name" value="NA-bd_OB-fold"/>
</dbReference>
<evidence type="ECO:0000256" key="2">
    <source>
        <dbReference type="ARBA" id="ARBA00022598"/>
    </source>
</evidence>
<dbReference type="CDD" id="cd04318">
    <property type="entry name" value="EcAsnRS_like_N"/>
    <property type="match status" value="1"/>
</dbReference>
<reference evidence="9 10" key="1">
    <citation type="submission" date="2013-06" db="EMBL/GenBank/DDBJ databases">
        <authorList>
            <person name="Weinstock G."/>
            <person name="Sodergren E."/>
            <person name="Lobos E.A."/>
            <person name="Fulton L."/>
            <person name="Fulton R."/>
            <person name="Courtney L."/>
            <person name="Fronick C."/>
            <person name="O'Laughlin M."/>
            <person name="Godfrey J."/>
            <person name="Wilson R.M."/>
            <person name="Miner T."/>
            <person name="Farmer C."/>
            <person name="Delehaunty K."/>
            <person name="Cordes M."/>
            <person name="Minx P."/>
            <person name="Tomlinson C."/>
            <person name="Chen J."/>
            <person name="Wollam A."/>
            <person name="Pepin K.H."/>
            <person name="Bhonagiri V."/>
            <person name="Zhang X."/>
            <person name="Warren W."/>
            <person name="Mitreva M."/>
            <person name="Mardis E.R."/>
            <person name="Wilson R.K."/>
        </authorList>
    </citation>
    <scope>NUCLEOTIDE SEQUENCE [LARGE SCALE GENOMIC DNA]</scope>
    <source>
        <strain evidence="9 10">ATCC 27803</strain>
    </source>
</reference>
<evidence type="ECO:0000256" key="7">
    <source>
        <dbReference type="HAMAP-Rule" id="MF_00534"/>
    </source>
</evidence>
<keyword evidence="3 7" id="KW-0547">Nucleotide-binding</keyword>
<sequence>MERKGIMLVKKLKETFEQYDQKEVVLQGWVRTNRKSKALGFIELNDGSCFSNVQIVYTDALNNFDEVSKITLGSALEVKGTVVLTPEAKQPFEIQATSVEVLGLCDHDYPLQKKRHSFEYMREIPHIRPRANTYYAMFRLRSVLSMAIHTFFQDRGFVYVHTPEITGNDAEGAGECFTVTCRQDDEYEKDFFGKHAQLTVSGQLHVEPFAQTYRNVYTFGPTFRAENSNTTRHASEFWMIEPELAFADLSDNMDCIEEMIKYCIKYCLEHAKEEMEFFEKMIDKDCIKRITEVANSNFKRMTYTEAIKELEKVKDTFENKDIFWGMDLQSEHERYICEKVVKGPVFLIDYPKEIKAFYMRVNDDQKTVAACDLLVPYVGELVGGSQREERYDVLEAKIKEMGIAQETLQWYLDLRRFGGCKHSGFGLGFDRMLMYLSGVQNIRDVQPYPRTPRNLIF</sequence>
<dbReference type="CDD" id="cd00776">
    <property type="entry name" value="AsxRS_core"/>
    <property type="match status" value="1"/>
</dbReference>
<dbReference type="PATRIC" id="fig|649755.3.peg.1293"/>
<dbReference type="GO" id="GO:0005524">
    <property type="term" value="F:ATP binding"/>
    <property type="evidence" value="ECO:0007669"/>
    <property type="project" value="UniProtKB-UniRule"/>
</dbReference>
<dbReference type="GO" id="GO:0006421">
    <property type="term" value="P:asparaginyl-tRNA aminoacylation"/>
    <property type="evidence" value="ECO:0007669"/>
    <property type="project" value="UniProtKB-UniRule"/>
</dbReference>
<evidence type="ECO:0000256" key="6">
    <source>
        <dbReference type="ARBA" id="ARBA00023146"/>
    </source>
</evidence>
<dbReference type="GO" id="GO:0016740">
    <property type="term" value="F:transferase activity"/>
    <property type="evidence" value="ECO:0007669"/>
    <property type="project" value="UniProtKB-ARBA"/>
</dbReference>
<dbReference type="GO" id="GO:0003676">
    <property type="term" value="F:nucleic acid binding"/>
    <property type="evidence" value="ECO:0007669"/>
    <property type="project" value="InterPro"/>
</dbReference>
<comment type="similarity">
    <text evidence="1 7">Belongs to the class-II aminoacyl-tRNA synthetase family.</text>
</comment>
<dbReference type="HOGENOM" id="CLU_004553_2_0_9"/>
<dbReference type="EMBL" id="AWVI01000065">
    <property type="protein sequence ID" value="ERK44468.1"/>
    <property type="molecule type" value="Genomic_DNA"/>
</dbReference>
<evidence type="ECO:0000313" key="9">
    <source>
        <dbReference type="EMBL" id="ERK44468.1"/>
    </source>
</evidence>
<evidence type="ECO:0000259" key="8">
    <source>
        <dbReference type="PROSITE" id="PS50862"/>
    </source>
</evidence>
<protein>
    <recommendedName>
        <fullName evidence="7">Asparagine--tRNA ligase</fullName>
        <ecNumber evidence="7">6.1.1.22</ecNumber>
    </recommendedName>
    <alternativeName>
        <fullName evidence="7">Asparaginyl-tRNA synthetase</fullName>
        <shortName evidence="7">AsnRS</shortName>
    </alternativeName>
</protein>
<evidence type="ECO:0000313" key="10">
    <source>
        <dbReference type="Proteomes" id="UP000016658"/>
    </source>
</evidence>
<dbReference type="HAMAP" id="MF_00534">
    <property type="entry name" value="Asn_tRNA_synth"/>
    <property type="match status" value="1"/>
</dbReference>
<dbReference type="PANTHER" id="PTHR22594:SF34">
    <property type="entry name" value="ASPARAGINE--TRNA LIGASE, MITOCHONDRIAL-RELATED"/>
    <property type="match status" value="1"/>
</dbReference>
<comment type="subcellular location">
    <subcellularLocation>
        <location evidence="7">Cytoplasm</location>
    </subcellularLocation>
</comment>
<dbReference type="NCBIfam" id="TIGR00457">
    <property type="entry name" value="asnS"/>
    <property type="match status" value="1"/>
</dbReference>
<dbReference type="Gene3D" id="2.40.50.140">
    <property type="entry name" value="Nucleic acid-binding proteins"/>
    <property type="match status" value="1"/>
</dbReference>
<gene>
    <name evidence="7" type="primary">asnS</name>
    <name evidence="9" type="ORF">HMPREF0367_01399</name>
</gene>
<dbReference type="PROSITE" id="PS50862">
    <property type="entry name" value="AA_TRNA_LIGASE_II"/>
    <property type="match status" value="1"/>
</dbReference>
<dbReference type="PANTHER" id="PTHR22594">
    <property type="entry name" value="ASPARTYL/LYSYL-TRNA SYNTHETASE"/>
    <property type="match status" value="1"/>
</dbReference>
<evidence type="ECO:0000256" key="4">
    <source>
        <dbReference type="ARBA" id="ARBA00022840"/>
    </source>
</evidence>
<organism evidence="9 10">
    <name type="scientific">Faecalitalea cylindroides ATCC 27803</name>
    <dbReference type="NCBI Taxonomy" id="649755"/>
    <lineage>
        <taxon>Bacteria</taxon>
        <taxon>Bacillati</taxon>
        <taxon>Bacillota</taxon>
        <taxon>Erysipelotrichia</taxon>
        <taxon>Erysipelotrichales</taxon>
        <taxon>Erysipelotrichaceae</taxon>
        <taxon>Faecalitalea</taxon>
    </lineage>
</organism>
<comment type="catalytic activity">
    <reaction evidence="7">
        <text>tRNA(Asn) + L-asparagine + ATP = L-asparaginyl-tRNA(Asn) + AMP + diphosphate + H(+)</text>
        <dbReference type="Rhea" id="RHEA:11180"/>
        <dbReference type="Rhea" id="RHEA-COMP:9659"/>
        <dbReference type="Rhea" id="RHEA-COMP:9674"/>
        <dbReference type="ChEBI" id="CHEBI:15378"/>
        <dbReference type="ChEBI" id="CHEBI:30616"/>
        <dbReference type="ChEBI" id="CHEBI:33019"/>
        <dbReference type="ChEBI" id="CHEBI:58048"/>
        <dbReference type="ChEBI" id="CHEBI:78442"/>
        <dbReference type="ChEBI" id="CHEBI:78515"/>
        <dbReference type="ChEBI" id="CHEBI:456215"/>
        <dbReference type="EC" id="6.1.1.22"/>
    </reaction>
</comment>
<dbReference type="NCBIfam" id="NF003037">
    <property type="entry name" value="PRK03932.1"/>
    <property type="match status" value="1"/>
</dbReference>
<dbReference type="SUPFAM" id="SSF50249">
    <property type="entry name" value="Nucleic acid-binding proteins"/>
    <property type="match status" value="1"/>
</dbReference>
<dbReference type="Proteomes" id="UP000016658">
    <property type="component" value="Unassembled WGS sequence"/>
</dbReference>
<accession>U2QT72</accession>
<keyword evidence="5 7" id="KW-0648">Protein biosynthesis</keyword>
<proteinExistence type="inferred from homology"/>
<dbReference type="InterPro" id="IPR004364">
    <property type="entry name" value="Aa-tRNA-synt_II"/>
</dbReference>
<dbReference type="InterPro" id="IPR004365">
    <property type="entry name" value="NA-bd_OB_tRNA"/>
</dbReference>